<dbReference type="Pfam" id="PF00586">
    <property type="entry name" value="AIRS"/>
    <property type="match status" value="1"/>
</dbReference>
<evidence type="ECO:0000256" key="9">
    <source>
        <dbReference type="ARBA" id="ARBA00032931"/>
    </source>
</evidence>
<comment type="pathway">
    <text evidence="1">Purine metabolism; IMP biosynthesis via de novo pathway; 5-amino-1-(5-phospho-D-ribosyl)imidazole from N(2)-formyl-N(1)-(5-phospho-D-ribosyl)glycinamide: step 2/2.</text>
</comment>
<dbReference type="Gene3D" id="3.30.1330.10">
    <property type="entry name" value="PurM-like, N-terminal domain"/>
    <property type="match status" value="1"/>
</dbReference>
<evidence type="ECO:0000259" key="13">
    <source>
        <dbReference type="Pfam" id="PF02769"/>
    </source>
</evidence>
<dbReference type="GO" id="GO:0004637">
    <property type="term" value="F:phosphoribosylamine-glycine ligase activity"/>
    <property type="evidence" value="ECO:0007669"/>
    <property type="project" value="TreeGrafter"/>
</dbReference>
<dbReference type="EC" id="6.3.3.1" evidence="3"/>
<dbReference type="SUPFAM" id="SSF56042">
    <property type="entry name" value="PurM C-terminal domain-like"/>
    <property type="match status" value="1"/>
</dbReference>
<dbReference type="RefSeq" id="WP_144229462.1">
    <property type="nucleotide sequence ID" value="NZ_CBCRVV010000005.1"/>
</dbReference>
<dbReference type="Pfam" id="PF02769">
    <property type="entry name" value="AIRS_C"/>
    <property type="match status" value="1"/>
</dbReference>
<dbReference type="PANTHER" id="PTHR10520">
    <property type="entry name" value="TRIFUNCTIONAL PURINE BIOSYNTHETIC PROTEIN ADENOSINE-3-RELATED"/>
    <property type="match status" value="1"/>
</dbReference>
<dbReference type="GO" id="GO:0046084">
    <property type="term" value="P:adenine biosynthetic process"/>
    <property type="evidence" value="ECO:0007669"/>
    <property type="project" value="TreeGrafter"/>
</dbReference>
<dbReference type="UniPathway" id="UPA00074">
    <property type="reaction ID" value="UER00129"/>
</dbReference>
<organism evidence="14 15">
    <name type="scientific">Rariglobus hedericola</name>
    <dbReference type="NCBI Taxonomy" id="2597822"/>
    <lineage>
        <taxon>Bacteria</taxon>
        <taxon>Pseudomonadati</taxon>
        <taxon>Verrucomicrobiota</taxon>
        <taxon>Opitutia</taxon>
        <taxon>Opitutales</taxon>
        <taxon>Opitutaceae</taxon>
        <taxon>Rariglobus</taxon>
    </lineage>
</organism>
<sequence>MSLSYESSGVNYDQLDAFKRACQKAAKTTAPLLASHGYAEPANTRGESCYLMEADTHFLAHVEEGLGTKNLVADAVYAQTGKNFYSEISIDTVATIVNDLVTCGALPISVAMHAAVGESAWFTDAKRMEALVEGWAEGCRQAGAVWGGGETPTLRGIVNADAIVLAGSAIGKVEPKSQRITGDVKDGDAIVFLASSGVQTNGLSLCRLIASKLPQGYQTPIGHGDSRTYGEALLAPSVIYVKFVAACQKAGIKLNYVSHVTGHGWRKLMRLDEPFVYEITNPGEEPALFKFLREAGPITLREAYATFNQGIGFAAYVSPDALDATLAAAKASGYTAWHAGTVKKDGDRKAVVIPSLGLEYDGSTLQVR</sequence>
<comment type="similarity">
    <text evidence="2">Belongs to the AIR synthase family.</text>
</comment>
<dbReference type="InterPro" id="IPR010918">
    <property type="entry name" value="PurM-like_C_dom"/>
</dbReference>
<keyword evidence="6" id="KW-0547">Nucleotide-binding</keyword>
<dbReference type="GO" id="GO:0005524">
    <property type="term" value="F:ATP binding"/>
    <property type="evidence" value="ECO:0007669"/>
    <property type="project" value="UniProtKB-KW"/>
</dbReference>
<proteinExistence type="inferred from homology"/>
<evidence type="ECO:0000256" key="1">
    <source>
        <dbReference type="ARBA" id="ARBA00004686"/>
    </source>
</evidence>
<accession>A0A556QR65</accession>
<evidence type="ECO:0000256" key="6">
    <source>
        <dbReference type="ARBA" id="ARBA00022741"/>
    </source>
</evidence>
<dbReference type="OrthoDB" id="9802507at2"/>
<dbReference type="InterPro" id="IPR036676">
    <property type="entry name" value="PurM-like_C_sf"/>
</dbReference>
<protein>
    <recommendedName>
        <fullName evidence="4">Phosphoribosylformylglycinamidine cyclo-ligase</fullName>
        <ecNumber evidence="3">6.3.3.1</ecNumber>
    </recommendedName>
    <alternativeName>
        <fullName evidence="9">AIR synthase</fullName>
    </alternativeName>
    <alternativeName>
        <fullName evidence="10">AIRS</fullName>
    </alternativeName>
    <alternativeName>
        <fullName evidence="8">Phosphoribosyl-aminoimidazole synthetase</fullName>
    </alternativeName>
</protein>
<keyword evidence="5 14" id="KW-0436">Ligase</keyword>
<evidence type="ECO:0000256" key="11">
    <source>
        <dbReference type="ARBA" id="ARBA00049057"/>
    </source>
</evidence>
<dbReference type="PANTHER" id="PTHR10520:SF12">
    <property type="entry name" value="TRIFUNCTIONAL PURINE BIOSYNTHETIC PROTEIN ADENOSINE-3"/>
    <property type="match status" value="1"/>
</dbReference>
<dbReference type="GO" id="GO:0006189">
    <property type="term" value="P:'de novo' IMP biosynthetic process"/>
    <property type="evidence" value="ECO:0007669"/>
    <property type="project" value="UniProtKB-UniPathway"/>
</dbReference>
<dbReference type="Gene3D" id="3.90.650.10">
    <property type="entry name" value="PurM-like C-terminal domain"/>
    <property type="match status" value="1"/>
</dbReference>
<feature type="domain" description="PurM-like N-terminal" evidence="12">
    <location>
        <begin position="85"/>
        <end position="173"/>
    </location>
</feature>
<dbReference type="Proteomes" id="UP000315648">
    <property type="component" value="Unassembled WGS sequence"/>
</dbReference>
<evidence type="ECO:0000313" key="15">
    <source>
        <dbReference type="Proteomes" id="UP000315648"/>
    </source>
</evidence>
<keyword evidence="15" id="KW-1185">Reference proteome</keyword>
<dbReference type="InterPro" id="IPR036921">
    <property type="entry name" value="PurM-like_N_sf"/>
</dbReference>
<comment type="catalytic activity">
    <reaction evidence="11">
        <text>2-formamido-N(1)-(5-O-phospho-beta-D-ribosyl)acetamidine + ATP = 5-amino-1-(5-phospho-beta-D-ribosyl)imidazole + ADP + phosphate + H(+)</text>
        <dbReference type="Rhea" id="RHEA:23032"/>
        <dbReference type="ChEBI" id="CHEBI:15378"/>
        <dbReference type="ChEBI" id="CHEBI:30616"/>
        <dbReference type="ChEBI" id="CHEBI:43474"/>
        <dbReference type="ChEBI" id="CHEBI:137981"/>
        <dbReference type="ChEBI" id="CHEBI:147287"/>
        <dbReference type="ChEBI" id="CHEBI:456216"/>
        <dbReference type="EC" id="6.3.3.1"/>
    </reaction>
</comment>
<keyword evidence="7" id="KW-0067">ATP-binding</keyword>
<comment type="caution">
    <text evidence="14">The sequence shown here is derived from an EMBL/GenBank/DDBJ whole genome shotgun (WGS) entry which is preliminary data.</text>
</comment>
<evidence type="ECO:0000313" key="14">
    <source>
        <dbReference type="EMBL" id="TSJ79119.1"/>
    </source>
</evidence>
<evidence type="ECO:0000256" key="2">
    <source>
        <dbReference type="ARBA" id="ARBA00010280"/>
    </source>
</evidence>
<evidence type="ECO:0000256" key="5">
    <source>
        <dbReference type="ARBA" id="ARBA00022598"/>
    </source>
</evidence>
<feature type="domain" description="PurM-like C-terminal" evidence="13">
    <location>
        <begin position="185"/>
        <end position="351"/>
    </location>
</feature>
<reference evidence="14 15" key="1">
    <citation type="submission" date="2019-07" db="EMBL/GenBank/DDBJ databases">
        <title>Description of 53C-WASEF.</title>
        <authorList>
            <person name="Pitt A."/>
            <person name="Hahn M.W."/>
        </authorList>
    </citation>
    <scope>NUCLEOTIDE SEQUENCE [LARGE SCALE GENOMIC DNA]</scope>
    <source>
        <strain evidence="14 15">53C-WASEF</strain>
    </source>
</reference>
<evidence type="ECO:0000256" key="10">
    <source>
        <dbReference type="ARBA" id="ARBA00033093"/>
    </source>
</evidence>
<dbReference type="InterPro" id="IPR004733">
    <property type="entry name" value="PurM_cligase"/>
</dbReference>
<evidence type="ECO:0000256" key="8">
    <source>
        <dbReference type="ARBA" id="ARBA00031908"/>
    </source>
</evidence>
<dbReference type="SUPFAM" id="SSF55326">
    <property type="entry name" value="PurM N-terminal domain-like"/>
    <property type="match status" value="1"/>
</dbReference>
<dbReference type="EMBL" id="VMBG01000001">
    <property type="protein sequence ID" value="TSJ79119.1"/>
    <property type="molecule type" value="Genomic_DNA"/>
</dbReference>
<dbReference type="InterPro" id="IPR016188">
    <property type="entry name" value="PurM-like_N"/>
</dbReference>
<evidence type="ECO:0000256" key="7">
    <source>
        <dbReference type="ARBA" id="ARBA00022840"/>
    </source>
</evidence>
<evidence type="ECO:0000256" key="4">
    <source>
        <dbReference type="ARBA" id="ARBA00020367"/>
    </source>
</evidence>
<dbReference type="AlphaFoldDB" id="A0A556QR65"/>
<gene>
    <name evidence="14" type="ORF">FPL22_07450</name>
</gene>
<evidence type="ECO:0000259" key="12">
    <source>
        <dbReference type="Pfam" id="PF00586"/>
    </source>
</evidence>
<dbReference type="GO" id="GO:0005829">
    <property type="term" value="C:cytosol"/>
    <property type="evidence" value="ECO:0007669"/>
    <property type="project" value="TreeGrafter"/>
</dbReference>
<dbReference type="GO" id="GO:0004641">
    <property type="term" value="F:phosphoribosylformylglycinamidine cyclo-ligase activity"/>
    <property type="evidence" value="ECO:0007669"/>
    <property type="project" value="UniProtKB-EC"/>
</dbReference>
<evidence type="ECO:0000256" key="3">
    <source>
        <dbReference type="ARBA" id="ARBA00013047"/>
    </source>
</evidence>
<name>A0A556QR65_9BACT</name>